<gene>
    <name evidence="2" type="ORF">GE061_005257</name>
</gene>
<keyword evidence="3" id="KW-1185">Reference proteome</keyword>
<evidence type="ECO:0000313" key="3">
    <source>
        <dbReference type="Proteomes" id="UP000466442"/>
    </source>
</evidence>
<evidence type="ECO:0000313" key="2">
    <source>
        <dbReference type="EMBL" id="KAF6200811.1"/>
    </source>
</evidence>
<feature type="region of interest" description="Disordered" evidence="1">
    <location>
        <begin position="1"/>
        <end position="43"/>
    </location>
</feature>
<feature type="compositionally biased region" description="Basic and acidic residues" evidence="1">
    <location>
        <begin position="8"/>
        <end position="34"/>
    </location>
</feature>
<proteinExistence type="predicted"/>
<dbReference type="EMBL" id="WIXP02000013">
    <property type="protein sequence ID" value="KAF6200811.1"/>
    <property type="molecule type" value="Genomic_DNA"/>
</dbReference>
<name>A0A8S9WXJ5_APOLU</name>
<protein>
    <submittedName>
        <fullName evidence="2">Uncharacterized protein</fullName>
    </submittedName>
</protein>
<dbReference type="AlphaFoldDB" id="A0A8S9WXJ5"/>
<sequence length="212" mass="23084">MSRSPGSRPEDDRDYYSDRDGVNQEEAGSQHHDAPAWGHRYPSDPPASQFSPFDMMSQMSNLQAAMANVANQMASQNAVLFGGLLNQALSAPFYAALGPSYPLCDLAGSLSVFCGFWVCTNESYHSPLGLDRVPAAAGGDRPIAGLDNGRVSTTYKIPIHTPPSRCADAPGYIRVRSTLGRSWVRTSDAIGSHRARYVVLWGSNKDKMDKHY</sequence>
<reference evidence="2" key="1">
    <citation type="journal article" date="2021" name="Mol. Ecol. Resour.">
        <title>Apolygus lucorum genome provides insights into omnivorousness and mesophyll feeding.</title>
        <authorList>
            <person name="Liu Y."/>
            <person name="Liu H."/>
            <person name="Wang H."/>
            <person name="Huang T."/>
            <person name="Liu B."/>
            <person name="Yang B."/>
            <person name="Yin L."/>
            <person name="Li B."/>
            <person name="Zhang Y."/>
            <person name="Zhang S."/>
            <person name="Jiang F."/>
            <person name="Zhang X."/>
            <person name="Ren Y."/>
            <person name="Wang B."/>
            <person name="Wang S."/>
            <person name="Lu Y."/>
            <person name="Wu K."/>
            <person name="Fan W."/>
            <person name="Wang G."/>
        </authorList>
    </citation>
    <scope>NUCLEOTIDE SEQUENCE</scope>
    <source>
        <strain evidence="2">12Hb</strain>
    </source>
</reference>
<evidence type="ECO:0000256" key="1">
    <source>
        <dbReference type="SAM" id="MobiDB-lite"/>
    </source>
</evidence>
<accession>A0A8S9WXJ5</accession>
<dbReference type="Proteomes" id="UP000466442">
    <property type="component" value="Unassembled WGS sequence"/>
</dbReference>
<organism evidence="2 3">
    <name type="scientific">Apolygus lucorum</name>
    <name type="common">Small green plant bug</name>
    <name type="synonym">Lygocoris lucorum</name>
    <dbReference type="NCBI Taxonomy" id="248454"/>
    <lineage>
        <taxon>Eukaryota</taxon>
        <taxon>Metazoa</taxon>
        <taxon>Ecdysozoa</taxon>
        <taxon>Arthropoda</taxon>
        <taxon>Hexapoda</taxon>
        <taxon>Insecta</taxon>
        <taxon>Pterygota</taxon>
        <taxon>Neoptera</taxon>
        <taxon>Paraneoptera</taxon>
        <taxon>Hemiptera</taxon>
        <taxon>Heteroptera</taxon>
        <taxon>Panheteroptera</taxon>
        <taxon>Cimicomorpha</taxon>
        <taxon>Miridae</taxon>
        <taxon>Mirini</taxon>
        <taxon>Apolygus</taxon>
    </lineage>
</organism>
<comment type="caution">
    <text evidence="2">The sequence shown here is derived from an EMBL/GenBank/DDBJ whole genome shotgun (WGS) entry which is preliminary data.</text>
</comment>